<evidence type="ECO:0000313" key="2">
    <source>
        <dbReference type="Proteomes" id="UP000018861"/>
    </source>
</evidence>
<organism evidence="1 2">
    <name type="scientific">Bacteroides pyogenes JCM 6292</name>
    <dbReference type="NCBI Taxonomy" id="1235809"/>
    <lineage>
        <taxon>Bacteria</taxon>
        <taxon>Pseudomonadati</taxon>
        <taxon>Bacteroidota</taxon>
        <taxon>Bacteroidia</taxon>
        <taxon>Bacteroidales</taxon>
        <taxon>Bacteroidaceae</taxon>
        <taxon>Bacteroides</taxon>
    </lineage>
</organism>
<dbReference type="Proteomes" id="UP000018861">
    <property type="component" value="Unassembled WGS sequence"/>
</dbReference>
<evidence type="ECO:0000313" key="1">
    <source>
        <dbReference type="EMBL" id="GAE14391.1"/>
    </source>
</evidence>
<protein>
    <submittedName>
        <fullName evidence="1">Uncharacterized protein</fullName>
    </submittedName>
</protein>
<accession>W4P3Q2</accession>
<comment type="caution">
    <text evidence="1">The sequence shown here is derived from an EMBL/GenBank/DDBJ whole genome shotgun (WGS) entry which is preliminary data.</text>
</comment>
<dbReference type="AlphaFoldDB" id="W4P3Q2"/>
<gene>
    <name evidence="1" type="ORF">JCM6292_518</name>
</gene>
<sequence length="65" mass="7888">MAEDRINWWFQMIEDGKISIHFQHFQDILHRLRLGNVIQKNGVILIGSDLAEENIIYEIWQDYWS</sequence>
<proteinExistence type="predicted"/>
<name>W4P3Q2_9BACE</name>
<reference evidence="1 2" key="1">
    <citation type="journal article" date="2014" name="Genome Announc.">
        <title>Draft Genome Sequences of Three Strains of Bacteroides pyogenes Isolated from a Cat and Swine.</title>
        <authorList>
            <person name="Sakamoto M."/>
            <person name="Oshima K."/>
            <person name="Suda W."/>
            <person name="Kitamura K."/>
            <person name="Iida T."/>
            <person name="Hattori M."/>
            <person name="Ohkuma M."/>
        </authorList>
    </citation>
    <scope>NUCLEOTIDE SEQUENCE [LARGE SCALE GENOMIC DNA]</scope>
    <source>
        <strain evidence="1 2">JCM 6292</strain>
    </source>
</reference>
<dbReference type="EMBL" id="BAIQ01000003">
    <property type="protein sequence ID" value="GAE14391.1"/>
    <property type="molecule type" value="Genomic_DNA"/>
</dbReference>